<dbReference type="Gene3D" id="1.10.287.950">
    <property type="entry name" value="Methyl-accepting chemotaxis protein"/>
    <property type="match status" value="1"/>
</dbReference>
<dbReference type="GO" id="GO:0005886">
    <property type="term" value="C:plasma membrane"/>
    <property type="evidence" value="ECO:0007669"/>
    <property type="project" value="UniProtKB-SubCell"/>
</dbReference>
<dbReference type="AlphaFoldDB" id="Q2RSL9"/>
<dbReference type="GO" id="GO:0006935">
    <property type="term" value="P:chemotaxis"/>
    <property type="evidence" value="ECO:0007669"/>
    <property type="project" value="InterPro"/>
</dbReference>
<dbReference type="PhylomeDB" id="Q2RSL9"/>
<name>Q2RSL9_RHORT</name>
<proteinExistence type="inferred from homology"/>
<evidence type="ECO:0000256" key="2">
    <source>
        <dbReference type="ARBA" id="ARBA00022519"/>
    </source>
</evidence>
<dbReference type="InterPro" id="IPR004089">
    <property type="entry name" value="MCPsignal_dom"/>
</dbReference>
<evidence type="ECO:0000256" key="5">
    <source>
        <dbReference type="PROSITE-ProRule" id="PRU00284"/>
    </source>
</evidence>
<dbReference type="PROSITE" id="PS50885">
    <property type="entry name" value="HAMP"/>
    <property type="match status" value="1"/>
</dbReference>
<feature type="domain" description="HAMP" evidence="9">
    <location>
        <begin position="212"/>
        <end position="265"/>
    </location>
</feature>
<dbReference type="EMBL" id="CP000230">
    <property type="protein sequence ID" value="ABC22876.1"/>
    <property type="molecule type" value="Genomic_DNA"/>
</dbReference>
<accession>Q2RSL9</accession>
<evidence type="ECO:0000256" key="3">
    <source>
        <dbReference type="ARBA" id="ARBA00023224"/>
    </source>
</evidence>
<dbReference type="GO" id="GO:0007165">
    <property type="term" value="P:signal transduction"/>
    <property type="evidence" value="ECO:0007669"/>
    <property type="project" value="UniProtKB-KW"/>
</dbReference>
<dbReference type="InterPro" id="IPR003660">
    <property type="entry name" value="HAMP_dom"/>
</dbReference>
<gene>
    <name evidence="10" type="ordered locus">Rru_A2076</name>
</gene>
<keyword evidence="6" id="KW-0175">Coiled coil</keyword>
<dbReference type="SMART" id="SM00283">
    <property type="entry name" value="MA"/>
    <property type="match status" value="1"/>
</dbReference>
<feature type="domain" description="T-SNARE coiled-coil homology" evidence="8">
    <location>
        <begin position="465"/>
        <end position="519"/>
    </location>
</feature>
<keyword evidence="3 5" id="KW-0807">Transducer</keyword>
<dbReference type="PANTHER" id="PTHR32089">
    <property type="entry name" value="METHYL-ACCEPTING CHEMOTAXIS PROTEIN MCPB"/>
    <property type="match status" value="1"/>
</dbReference>
<evidence type="ECO:0000259" key="7">
    <source>
        <dbReference type="PROSITE" id="PS50111"/>
    </source>
</evidence>
<keyword evidence="2" id="KW-0997">Cell inner membrane</keyword>
<dbReference type="STRING" id="269796.Rru_A2076"/>
<keyword evidence="2" id="KW-0472">Membrane</keyword>
<dbReference type="SUPFAM" id="SSF58104">
    <property type="entry name" value="Methyl-accepting chemotaxis protein (MCP) signaling domain"/>
    <property type="match status" value="1"/>
</dbReference>
<dbReference type="PROSITE" id="PS50111">
    <property type="entry name" value="CHEMOTAXIS_TRANSDUC_2"/>
    <property type="match status" value="1"/>
</dbReference>
<evidence type="ECO:0000256" key="4">
    <source>
        <dbReference type="ARBA" id="ARBA00029447"/>
    </source>
</evidence>
<evidence type="ECO:0000256" key="1">
    <source>
        <dbReference type="ARBA" id="ARBA00004429"/>
    </source>
</evidence>
<feature type="domain" description="Methyl-accepting transducer" evidence="7">
    <location>
        <begin position="298"/>
        <end position="541"/>
    </location>
</feature>
<evidence type="ECO:0000259" key="8">
    <source>
        <dbReference type="PROSITE" id="PS50192"/>
    </source>
</evidence>
<dbReference type="InterPro" id="IPR000727">
    <property type="entry name" value="T_SNARE_dom"/>
</dbReference>
<keyword evidence="11" id="KW-1185">Reference proteome</keyword>
<protein>
    <submittedName>
        <fullName evidence="10">Chemotaxis sensory transducer</fullName>
    </submittedName>
</protein>
<dbReference type="PROSITE" id="PS50192">
    <property type="entry name" value="T_SNARE"/>
    <property type="match status" value="1"/>
</dbReference>
<dbReference type="PATRIC" id="fig|269796.9.peg.2165"/>
<evidence type="ECO:0000313" key="10">
    <source>
        <dbReference type="EMBL" id="ABC22876.1"/>
    </source>
</evidence>
<dbReference type="SMART" id="SM00304">
    <property type="entry name" value="HAMP"/>
    <property type="match status" value="1"/>
</dbReference>
<dbReference type="InterPro" id="IPR024478">
    <property type="entry name" value="HlyB_4HB_MCP"/>
</dbReference>
<comment type="subcellular location">
    <subcellularLocation>
        <location evidence="1">Cell inner membrane</location>
        <topology evidence="1">Multi-pass membrane protein</topology>
    </subcellularLocation>
</comment>
<dbReference type="EnsemblBacteria" id="ABC22876">
    <property type="protein sequence ID" value="ABC22876"/>
    <property type="gene ID" value="Rru_A2076"/>
</dbReference>
<dbReference type="Pfam" id="PF00015">
    <property type="entry name" value="MCPsignal"/>
    <property type="match status" value="1"/>
</dbReference>
<dbReference type="Gene3D" id="6.10.340.10">
    <property type="match status" value="1"/>
</dbReference>
<dbReference type="KEGG" id="rru:Rru_A2076"/>
<dbReference type="HOGENOM" id="CLU_000445_107_27_5"/>
<organism evidence="10 11">
    <name type="scientific">Rhodospirillum rubrum (strain ATCC 11170 / ATH 1.1.1 / DSM 467 / LMG 4362 / NCIMB 8255 / S1)</name>
    <dbReference type="NCBI Taxonomy" id="269796"/>
    <lineage>
        <taxon>Bacteria</taxon>
        <taxon>Pseudomonadati</taxon>
        <taxon>Pseudomonadota</taxon>
        <taxon>Alphaproteobacteria</taxon>
        <taxon>Rhodospirillales</taxon>
        <taxon>Rhodospirillaceae</taxon>
        <taxon>Rhodospirillum</taxon>
    </lineage>
</organism>
<dbReference type="PANTHER" id="PTHR32089:SF112">
    <property type="entry name" value="LYSOZYME-LIKE PROTEIN-RELATED"/>
    <property type="match status" value="1"/>
</dbReference>
<dbReference type="Proteomes" id="UP000001929">
    <property type="component" value="Chromosome"/>
</dbReference>
<keyword evidence="2" id="KW-1003">Cell membrane</keyword>
<reference evidence="10 11" key="1">
    <citation type="journal article" date="2011" name="Stand. Genomic Sci.">
        <title>Complete genome sequence of Rhodospirillum rubrum type strain (S1).</title>
        <authorList>
            <person name="Munk A.C."/>
            <person name="Copeland A."/>
            <person name="Lucas S."/>
            <person name="Lapidus A."/>
            <person name="Del Rio T.G."/>
            <person name="Barry K."/>
            <person name="Detter J.C."/>
            <person name="Hammon N."/>
            <person name="Israni S."/>
            <person name="Pitluck S."/>
            <person name="Brettin T."/>
            <person name="Bruce D."/>
            <person name="Han C."/>
            <person name="Tapia R."/>
            <person name="Gilna P."/>
            <person name="Schmutz J."/>
            <person name="Larimer F."/>
            <person name="Land M."/>
            <person name="Kyrpides N.C."/>
            <person name="Mavromatis K."/>
            <person name="Richardson P."/>
            <person name="Rohde M."/>
            <person name="Goker M."/>
            <person name="Klenk H.P."/>
            <person name="Zhang Y."/>
            <person name="Roberts G.P."/>
            <person name="Reslewic S."/>
            <person name="Schwartz D.C."/>
        </authorList>
    </citation>
    <scope>NUCLEOTIDE SEQUENCE [LARGE SCALE GENOMIC DNA]</scope>
    <source>
        <strain evidence="11">ATCC 11170 / ATH 1.1.1 / DSM 467 / LMG 4362 / NCIMB 8255 / S1</strain>
    </source>
</reference>
<dbReference type="RefSeq" id="WP_011389829.1">
    <property type="nucleotide sequence ID" value="NC_007643.1"/>
</dbReference>
<dbReference type="Pfam" id="PF12729">
    <property type="entry name" value="4HB_MCP_1"/>
    <property type="match status" value="1"/>
</dbReference>
<dbReference type="GO" id="GO:0004888">
    <property type="term" value="F:transmembrane signaling receptor activity"/>
    <property type="evidence" value="ECO:0007669"/>
    <property type="project" value="InterPro"/>
</dbReference>
<evidence type="ECO:0000256" key="6">
    <source>
        <dbReference type="SAM" id="Coils"/>
    </source>
</evidence>
<evidence type="ECO:0000259" key="9">
    <source>
        <dbReference type="PROSITE" id="PS50885"/>
    </source>
</evidence>
<feature type="coiled-coil region" evidence="6">
    <location>
        <begin position="81"/>
        <end position="108"/>
    </location>
</feature>
<dbReference type="eggNOG" id="COG0840">
    <property type="taxonomic scope" value="Bacteria"/>
</dbReference>
<dbReference type="Pfam" id="PF00672">
    <property type="entry name" value="HAMP"/>
    <property type="match status" value="1"/>
</dbReference>
<evidence type="ECO:0000313" key="11">
    <source>
        <dbReference type="Proteomes" id="UP000001929"/>
    </source>
</evidence>
<dbReference type="InterPro" id="IPR004090">
    <property type="entry name" value="Chemotax_Me-accpt_rcpt"/>
</dbReference>
<comment type="similarity">
    <text evidence="4">Belongs to the methyl-accepting chemotaxis (MCP) protein family.</text>
</comment>
<sequence>MTSLNNLSVGRKLILVFSLLFLMVACLGGFSIKALSDMNGAATDVSQTRLPAIDKARSLQFLISRLRTNQMAYMVAQGSGLETTRKTVEQTEKVLAATRAEYEKLMSSAEEREAYKTFADNYAGFAAGLVRIADLSKAGRIDEARELTWGETRPFYLALVKSTDRLTELSQIQAAVAAANIDHTNRIARIGIIAALIAVLIVAAVAGALLRQTIAAPLLALRATMERLARDDTAVDIPGHNRKDEVGAMARAVLVFKDSMIESQGLRARENAERASQEQRAATLSLLTQDFDTKASSVINDVAEAAGTMQTTASQLTQATESTAEQSTAVAAAAQEASTNVQTVAAAAEELTSSIGEISRQIAQASHVSQKAVDQAAHTTGIVGGLEQAAKRIGEVVAMINDIASQTNLLALNATIEAARAGDAGKGFAVVAGEVKSLANQTARATDDITQQIGSVQTATGAAVQAINEIATTIGEINEISANIAAAMEQQGAATQEIARNVEQAATGTDQVTRNIHGVNQTVDNTGQSAKDVLNAATRLRDESAAMQTLVTTFLDKVRAL</sequence>
<dbReference type="PRINTS" id="PR00260">
    <property type="entry name" value="CHEMTRNSDUCR"/>
</dbReference>